<feature type="region of interest" description="Disordered" evidence="1">
    <location>
        <begin position="1"/>
        <end position="29"/>
    </location>
</feature>
<proteinExistence type="predicted"/>
<accession>A0A368Q4A9</accession>
<organism evidence="2">
    <name type="scientific">Setaria italica</name>
    <name type="common">Foxtail millet</name>
    <name type="synonym">Panicum italicum</name>
    <dbReference type="NCBI Taxonomy" id="4555"/>
    <lineage>
        <taxon>Eukaryota</taxon>
        <taxon>Viridiplantae</taxon>
        <taxon>Streptophyta</taxon>
        <taxon>Embryophyta</taxon>
        <taxon>Tracheophyta</taxon>
        <taxon>Spermatophyta</taxon>
        <taxon>Magnoliopsida</taxon>
        <taxon>Liliopsida</taxon>
        <taxon>Poales</taxon>
        <taxon>Poaceae</taxon>
        <taxon>PACMAD clade</taxon>
        <taxon>Panicoideae</taxon>
        <taxon>Panicodae</taxon>
        <taxon>Paniceae</taxon>
        <taxon>Cenchrinae</taxon>
        <taxon>Setaria</taxon>
    </lineage>
</organism>
<evidence type="ECO:0000313" key="2">
    <source>
        <dbReference type="EMBL" id="RCV12060.1"/>
    </source>
</evidence>
<sequence length="101" mass="11064">MLLGTSFAPLEAGDLLGEPPRDDTDEETKRSILSARSILLDNAFAAEDIVVLFDETPRDGTDGRADLLILSVRSMLLDIVVLFLFSVFKLDRVFALPLLGV</sequence>
<reference evidence="2" key="2">
    <citation type="submission" date="2015-07" db="EMBL/GenBank/DDBJ databases">
        <authorList>
            <person name="Noorani M."/>
        </authorList>
    </citation>
    <scope>NUCLEOTIDE SEQUENCE</scope>
    <source>
        <strain evidence="2">Yugu1</strain>
    </source>
</reference>
<protein>
    <submittedName>
        <fullName evidence="2">Uncharacterized protein</fullName>
    </submittedName>
</protein>
<reference evidence="2" key="1">
    <citation type="journal article" date="2012" name="Nat. Biotechnol.">
        <title>Reference genome sequence of the model plant Setaria.</title>
        <authorList>
            <person name="Bennetzen J.L."/>
            <person name="Schmutz J."/>
            <person name="Wang H."/>
            <person name="Percifield R."/>
            <person name="Hawkins J."/>
            <person name="Pontaroli A.C."/>
            <person name="Estep M."/>
            <person name="Feng L."/>
            <person name="Vaughn J.N."/>
            <person name="Grimwood J."/>
            <person name="Jenkins J."/>
            <person name="Barry K."/>
            <person name="Lindquist E."/>
            <person name="Hellsten U."/>
            <person name="Deshpande S."/>
            <person name="Wang X."/>
            <person name="Wu X."/>
            <person name="Mitros T."/>
            <person name="Triplett J."/>
            <person name="Yang X."/>
            <person name="Ye C.Y."/>
            <person name="Mauro-Herrera M."/>
            <person name="Wang L."/>
            <person name="Li P."/>
            <person name="Sharma M."/>
            <person name="Sharma R."/>
            <person name="Ronald P.C."/>
            <person name="Panaud O."/>
            <person name="Kellogg E.A."/>
            <person name="Brutnell T.P."/>
            <person name="Doust A.N."/>
            <person name="Tuskan G.A."/>
            <person name="Rokhsar D."/>
            <person name="Devos K.M."/>
        </authorList>
    </citation>
    <scope>NUCLEOTIDE SEQUENCE [LARGE SCALE GENOMIC DNA]</scope>
    <source>
        <strain evidence="2">Yugu1</strain>
    </source>
</reference>
<feature type="compositionally biased region" description="Basic and acidic residues" evidence="1">
    <location>
        <begin position="19"/>
        <end position="29"/>
    </location>
</feature>
<evidence type="ECO:0000256" key="1">
    <source>
        <dbReference type="SAM" id="MobiDB-lite"/>
    </source>
</evidence>
<name>A0A368Q4A9_SETIT</name>
<dbReference type="EMBL" id="CM003529">
    <property type="protein sequence ID" value="RCV12060.1"/>
    <property type="molecule type" value="Genomic_DNA"/>
</dbReference>
<gene>
    <name evidence="2" type="ORF">SETIT_2G238100v2</name>
</gene>
<dbReference type="AlphaFoldDB" id="A0A368Q4A9"/>